<reference evidence="2 3" key="1">
    <citation type="journal article" date="2014" name="Agronomy (Basel)">
        <title>A Draft Genome Sequence for Ensete ventricosum, the Drought-Tolerant Tree Against Hunger.</title>
        <authorList>
            <person name="Harrison J."/>
            <person name="Moore K.A."/>
            <person name="Paszkiewicz K."/>
            <person name="Jones T."/>
            <person name="Grant M."/>
            <person name="Ambacheew D."/>
            <person name="Muzemil S."/>
            <person name="Studholme D.J."/>
        </authorList>
    </citation>
    <scope>NUCLEOTIDE SEQUENCE [LARGE SCALE GENOMIC DNA]</scope>
</reference>
<dbReference type="EMBL" id="AMZH03005168">
    <property type="protein sequence ID" value="RRT67083.1"/>
    <property type="molecule type" value="Genomic_DNA"/>
</dbReference>
<evidence type="ECO:0000313" key="2">
    <source>
        <dbReference type="EMBL" id="RRT67083.1"/>
    </source>
</evidence>
<dbReference type="Proteomes" id="UP000287651">
    <property type="component" value="Unassembled WGS sequence"/>
</dbReference>
<sequence length="121" mass="12820">MVRLARGDRSKCDSGSGNRRPLGCGRGGRRRGAVVAAELVEEGEIWSNPLTLIAEGWPVVGEQKFDGSGRERRLEQSRRSDPVMGASGCSALLLWLKGTPGCEGALRVAIGEEVLGSAEAE</sequence>
<gene>
    <name evidence="2" type="ORF">B296_00028894</name>
</gene>
<evidence type="ECO:0000313" key="3">
    <source>
        <dbReference type="Proteomes" id="UP000287651"/>
    </source>
</evidence>
<feature type="region of interest" description="Disordered" evidence="1">
    <location>
        <begin position="64"/>
        <end position="84"/>
    </location>
</feature>
<accession>A0A426ZST5</accession>
<dbReference type="AlphaFoldDB" id="A0A426ZST5"/>
<evidence type="ECO:0000256" key="1">
    <source>
        <dbReference type="SAM" id="MobiDB-lite"/>
    </source>
</evidence>
<protein>
    <submittedName>
        <fullName evidence="2">Uncharacterized protein</fullName>
    </submittedName>
</protein>
<name>A0A426ZST5_ENSVE</name>
<proteinExistence type="predicted"/>
<feature type="compositionally biased region" description="Basic and acidic residues" evidence="1">
    <location>
        <begin position="64"/>
        <end position="81"/>
    </location>
</feature>
<feature type="compositionally biased region" description="Basic and acidic residues" evidence="1">
    <location>
        <begin position="1"/>
        <end position="12"/>
    </location>
</feature>
<comment type="caution">
    <text evidence="2">The sequence shown here is derived from an EMBL/GenBank/DDBJ whole genome shotgun (WGS) entry which is preliminary data.</text>
</comment>
<organism evidence="2 3">
    <name type="scientific">Ensete ventricosum</name>
    <name type="common">Abyssinian banana</name>
    <name type="synonym">Musa ensete</name>
    <dbReference type="NCBI Taxonomy" id="4639"/>
    <lineage>
        <taxon>Eukaryota</taxon>
        <taxon>Viridiplantae</taxon>
        <taxon>Streptophyta</taxon>
        <taxon>Embryophyta</taxon>
        <taxon>Tracheophyta</taxon>
        <taxon>Spermatophyta</taxon>
        <taxon>Magnoliopsida</taxon>
        <taxon>Liliopsida</taxon>
        <taxon>Zingiberales</taxon>
        <taxon>Musaceae</taxon>
        <taxon>Ensete</taxon>
    </lineage>
</organism>
<feature type="region of interest" description="Disordered" evidence="1">
    <location>
        <begin position="1"/>
        <end position="28"/>
    </location>
</feature>